<evidence type="ECO:0000256" key="6">
    <source>
        <dbReference type="ARBA" id="ARBA00022777"/>
    </source>
</evidence>
<keyword evidence="4 9" id="KW-0479">Metal-binding</keyword>
<dbReference type="GO" id="GO:0005829">
    <property type="term" value="C:cytosol"/>
    <property type="evidence" value="ECO:0007669"/>
    <property type="project" value="TreeGrafter"/>
</dbReference>
<feature type="binding site" evidence="9">
    <location>
        <begin position="283"/>
        <end position="285"/>
    </location>
    <ligand>
        <name>ATP</name>
        <dbReference type="ChEBI" id="CHEBI:30616"/>
    </ligand>
</feature>
<evidence type="ECO:0000256" key="1">
    <source>
        <dbReference type="ARBA" id="ARBA00008748"/>
    </source>
</evidence>
<feature type="active site" description="Proton donor/acceptor" evidence="9">
    <location>
        <position position="150"/>
    </location>
</feature>
<dbReference type="InterPro" id="IPR000890">
    <property type="entry name" value="Aliphatic_acid_kin_short-chain"/>
</dbReference>
<evidence type="ECO:0000256" key="9">
    <source>
        <dbReference type="HAMAP-Rule" id="MF_00020"/>
    </source>
</evidence>
<dbReference type="PROSITE" id="PS01075">
    <property type="entry name" value="ACETATE_KINASE_1"/>
    <property type="match status" value="1"/>
</dbReference>
<dbReference type="EMBL" id="CP060122">
    <property type="protein sequence ID" value="QNG48731.1"/>
    <property type="molecule type" value="Genomic_DNA"/>
</dbReference>
<dbReference type="PIRSF" id="PIRSF000722">
    <property type="entry name" value="Acetate_prop_kin"/>
    <property type="match status" value="1"/>
</dbReference>
<dbReference type="Pfam" id="PF00871">
    <property type="entry name" value="Acetate_kinase"/>
    <property type="match status" value="1"/>
</dbReference>
<dbReference type="GO" id="GO:0006083">
    <property type="term" value="P:acetate metabolic process"/>
    <property type="evidence" value="ECO:0007669"/>
    <property type="project" value="TreeGrafter"/>
</dbReference>
<evidence type="ECO:0000256" key="3">
    <source>
        <dbReference type="ARBA" id="ARBA00022679"/>
    </source>
</evidence>
<feature type="binding site" evidence="9">
    <location>
        <begin position="208"/>
        <end position="212"/>
    </location>
    <ligand>
        <name>ATP</name>
        <dbReference type="ChEBI" id="CHEBI:30616"/>
    </ligand>
</feature>
<feature type="binding site" evidence="9">
    <location>
        <position position="8"/>
    </location>
    <ligand>
        <name>Mg(2+)</name>
        <dbReference type="ChEBI" id="CHEBI:18420"/>
    </ligand>
</feature>
<comment type="catalytic activity">
    <reaction evidence="9">
        <text>acetate + ATP = acetyl phosphate + ADP</text>
        <dbReference type="Rhea" id="RHEA:11352"/>
        <dbReference type="ChEBI" id="CHEBI:22191"/>
        <dbReference type="ChEBI" id="CHEBI:30089"/>
        <dbReference type="ChEBI" id="CHEBI:30616"/>
        <dbReference type="ChEBI" id="CHEBI:456216"/>
        <dbReference type="EC" id="2.7.2.1"/>
    </reaction>
</comment>
<reference evidence="11 12" key="1">
    <citation type="submission" date="2020-07" db="EMBL/GenBank/DDBJ databases">
        <title>Whole genome sequence of Sphingobium yanoikuyae A3.</title>
        <authorList>
            <person name="Han S.-S."/>
        </authorList>
    </citation>
    <scope>NUCLEOTIDE SEQUENCE [LARGE SCALE GENOMIC DNA]</scope>
    <source>
        <strain evidence="11 12">A3</strain>
    </source>
</reference>
<feature type="binding site" evidence="9">
    <location>
        <begin position="328"/>
        <end position="332"/>
    </location>
    <ligand>
        <name>ATP</name>
        <dbReference type="ChEBI" id="CHEBI:30616"/>
    </ligand>
</feature>
<keyword evidence="5 9" id="KW-0547">Nucleotide-binding</keyword>
<dbReference type="GO" id="GO:0005524">
    <property type="term" value="F:ATP binding"/>
    <property type="evidence" value="ECO:0007669"/>
    <property type="project" value="UniProtKB-KW"/>
</dbReference>
<comment type="cofactor">
    <cofactor evidence="9">
        <name>Mg(2+)</name>
        <dbReference type="ChEBI" id="CHEBI:18420"/>
    </cofactor>
    <cofactor evidence="9">
        <name>Mn(2+)</name>
        <dbReference type="ChEBI" id="CHEBI:29035"/>
    </cofactor>
    <text evidence="9">Mg(2+). Can also accept Mn(2+).</text>
</comment>
<keyword evidence="6 9" id="KW-0418">Kinase</keyword>
<comment type="similarity">
    <text evidence="1 9 10">Belongs to the acetokinase family.</text>
</comment>
<dbReference type="SUPFAM" id="SSF53067">
    <property type="entry name" value="Actin-like ATPase domain"/>
    <property type="match status" value="2"/>
</dbReference>
<keyword evidence="8 9" id="KW-0460">Magnesium</keyword>
<evidence type="ECO:0000256" key="8">
    <source>
        <dbReference type="ARBA" id="ARBA00022842"/>
    </source>
</evidence>
<dbReference type="Gene3D" id="3.30.420.40">
    <property type="match status" value="2"/>
</dbReference>
<dbReference type="AlphaFoldDB" id="A0A9X7YF47"/>
<comment type="subcellular location">
    <subcellularLocation>
        <location evidence="9">Cytoplasm</location>
    </subcellularLocation>
</comment>
<comment type="pathway">
    <text evidence="9">Metabolic intermediate biosynthesis; acetyl-CoA biosynthesis; acetyl-CoA from acetate: step 1/2.</text>
</comment>
<gene>
    <name evidence="9" type="primary">ackA</name>
    <name evidence="11" type="ORF">H3V42_15175</name>
</gene>
<comment type="subunit">
    <text evidence="9">Homodimer.</text>
</comment>
<dbReference type="PANTHER" id="PTHR21060">
    <property type="entry name" value="ACETATE KINASE"/>
    <property type="match status" value="1"/>
</dbReference>
<evidence type="ECO:0000256" key="4">
    <source>
        <dbReference type="ARBA" id="ARBA00022723"/>
    </source>
</evidence>
<dbReference type="PROSITE" id="PS01076">
    <property type="entry name" value="ACETATE_KINASE_2"/>
    <property type="match status" value="1"/>
</dbReference>
<proteinExistence type="inferred from homology"/>
<dbReference type="InterPro" id="IPR043129">
    <property type="entry name" value="ATPase_NBD"/>
</dbReference>
<evidence type="ECO:0000256" key="2">
    <source>
        <dbReference type="ARBA" id="ARBA00022490"/>
    </source>
</evidence>
<evidence type="ECO:0000256" key="5">
    <source>
        <dbReference type="ARBA" id="ARBA00022741"/>
    </source>
</evidence>
<feature type="site" description="Transition state stabilizer" evidence="9">
    <location>
        <position position="241"/>
    </location>
</feature>
<evidence type="ECO:0000256" key="10">
    <source>
        <dbReference type="RuleBase" id="RU003835"/>
    </source>
</evidence>
<feature type="site" description="Transition state stabilizer" evidence="9">
    <location>
        <position position="181"/>
    </location>
</feature>
<dbReference type="PANTHER" id="PTHR21060:SF21">
    <property type="entry name" value="ACETATE KINASE"/>
    <property type="match status" value="1"/>
</dbReference>
<dbReference type="InterPro" id="IPR023865">
    <property type="entry name" value="Aliphatic_acid_kinase_CS"/>
</dbReference>
<dbReference type="GO" id="GO:0008776">
    <property type="term" value="F:acetate kinase activity"/>
    <property type="evidence" value="ECO:0007669"/>
    <property type="project" value="UniProtKB-UniRule"/>
</dbReference>
<feature type="binding site" evidence="9">
    <location>
        <position position="93"/>
    </location>
    <ligand>
        <name>substrate</name>
    </ligand>
</feature>
<name>A0A9X7YF47_SPHYA</name>
<dbReference type="NCBIfam" id="TIGR00016">
    <property type="entry name" value="ackA"/>
    <property type="match status" value="1"/>
</dbReference>
<evidence type="ECO:0000313" key="11">
    <source>
        <dbReference type="EMBL" id="QNG48731.1"/>
    </source>
</evidence>
<dbReference type="GO" id="GO:0000287">
    <property type="term" value="F:magnesium ion binding"/>
    <property type="evidence" value="ECO:0007669"/>
    <property type="project" value="UniProtKB-UniRule"/>
</dbReference>
<accession>A0A9X7YF47</accession>
<keyword evidence="3 9" id="KW-0808">Transferase</keyword>
<feature type="binding site" evidence="9">
    <location>
        <position position="15"/>
    </location>
    <ligand>
        <name>ATP</name>
        <dbReference type="ChEBI" id="CHEBI:30616"/>
    </ligand>
</feature>
<organism evidence="11 12">
    <name type="scientific">Sphingobium yanoikuyae</name>
    <name type="common">Sphingomonas yanoikuyae</name>
    <dbReference type="NCBI Taxonomy" id="13690"/>
    <lineage>
        <taxon>Bacteria</taxon>
        <taxon>Pseudomonadati</taxon>
        <taxon>Pseudomonadota</taxon>
        <taxon>Alphaproteobacteria</taxon>
        <taxon>Sphingomonadales</taxon>
        <taxon>Sphingomonadaceae</taxon>
        <taxon>Sphingobium</taxon>
    </lineage>
</organism>
<dbReference type="InterPro" id="IPR004372">
    <property type="entry name" value="Ac/propionate_kinase"/>
</dbReference>
<dbReference type="PRINTS" id="PR00471">
    <property type="entry name" value="ACETATEKNASE"/>
</dbReference>
<dbReference type="EC" id="2.7.2.1" evidence="9"/>
<comment type="function">
    <text evidence="9">Catalyzes the formation of acetyl phosphate from acetate and ATP. Can also catalyze the reverse reaction.</text>
</comment>
<keyword evidence="2 9" id="KW-0963">Cytoplasm</keyword>
<feature type="binding site" evidence="9">
    <location>
        <position position="379"/>
    </location>
    <ligand>
        <name>Mg(2+)</name>
        <dbReference type="ChEBI" id="CHEBI:18420"/>
    </ligand>
</feature>
<keyword evidence="7 9" id="KW-0067">ATP-binding</keyword>
<sequence>MKAIVSLNAGSSSIKFALFTLEDPAAPHMVAGGKVEKIGISPSLTIRAADGTLLHQHDWRGGERLTHAILLEELSGWLLGHLAGHELVGIGHRIVHGGTRFAEPRILDQTLLADLEALCALAPLHQPHNLAAVRAMMKIHPALPQIACFDTAFHRQMPETASRFALPRALHDAGIRRYGFHGLSYEFIARQLREVETNLADGRVIAAHLGNGASLCAMRGGRSIDTTMGFTALDGLMMGTRCGTLDPGVVLHLQTELGMGVGEVEELLYRKSGLLGVSGISSDMRALHDAESPAAGEAIELFVWRAARECGAMAASLGGVDGVVFTAGIGENHAGIRRQLCERLEWLGIRLDQQANEESQQIISSGDSAVRVLVIPTNEELMIALHTATLLRRLRGSVSPQRGGRCI</sequence>
<protein>
    <recommendedName>
        <fullName evidence="9">Acetate kinase</fullName>
        <ecNumber evidence="9">2.7.2.1</ecNumber>
    </recommendedName>
    <alternativeName>
        <fullName evidence="9">Acetokinase</fullName>
    </alternativeName>
</protein>
<dbReference type="Proteomes" id="UP000515377">
    <property type="component" value="Chromosome"/>
</dbReference>
<evidence type="ECO:0000256" key="7">
    <source>
        <dbReference type="ARBA" id="ARBA00022840"/>
    </source>
</evidence>
<dbReference type="HAMAP" id="MF_00020">
    <property type="entry name" value="Acetate_kinase"/>
    <property type="match status" value="1"/>
</dbReference>
<dbReference type="GO" id="GO:0006085">
    <property type="term" value="P:acetyl-CoA biosynthetic process"/>
    <property type="evidence" value="ECO:0007669"/>
    <property type="project" value="UniProtKB-UniRule"/>
</dbReference>
<evidence type="ECO:0000313" key="12">
    <source>
        <dbReference type="Proteomes" id="UP000515377"/>
    </source>
</evidence>